<dbReference type="Pfam" id="PF02244">
    <property type="entry name" value="Propep_M14"/>
    <property type="match status" value="1"/>
</dbReference>
<feature type="signal peptide" evidence="15">
    <location>
        <begin position="1"/>
        <end position="20"/>
    </location>
</feature>
<sequence>MSGKLLSLASLCVLVAVGNALPFKAGLPEAQSYDGHYVLDIKTSAEDHVKALLEMEKTEKMVGIDFWKEPRQAKGSVHVRVPPQHAAKMDAFLLKHEMEHEVIFEGIGDMIRHEKEVLANRTVFKQGDEPSKLTLGQFHDIDEIYAYINSVAATFNKTVSTFNLGESTLKRNLLGVKIGNPGQNKSKAVIHGCLHSREWVGCSTMLYIINELTQNAANYTNLLDNLDIYILPVANPDGYWLTWGPLRFWRKTFSGPYIAEDGSQCYGVDPNRNFDFKFRVAGFEDDPCSETFPGITAAFSEPEPRLIADFLAANNDSIKAYIDVHTFSELFMYPYGYAKTYPDDVANLNKVASEATKAINAVHGAQFKYGSIVDIIYPASGSSIDYAKGVLGIEYTYALELRPNKYTRPGFMVDQSEIIPAAEETWAGLHVVLNHAAKDE</sequence>
<keyword evidence="6" id="KW-0479">Metal-binding</keyword>
<dbReference type="InterPro" id="IPR057247">
    <property type="entry name" value="CARBOXYPEPT_ZN_2"/>
</dbReference>
<evidence type="ECO:0000256" key="7">
    <source>
        <dbReference type="ARBA" id="ARBA00022729"/>
    </source>
</evidence>
<keyword evidence="7 15" id="KW-0732">Signal</keyword>
<evidence type="ECO:0000256" key="15">
    <source>
        <dbReference type="SAM" id="SignalP"/>
    </source>
</evidence>
<feature type="active site" description="Proton donor/acceptor" evidence="14">
    <location>
        <position position="400"/>
    </location>
</feature>
<protein>
    <submittedName>
        <fullName evidence="17">Metallocarboxypeptidase</fullName>
    </submittedName>
</protein>
<comment type="similarity">
    <text evidence="3 14">Belongs to the peptidase M14 family.</text>
</comment>
<dbReference type="Pfam" id="PF00246">
    <property type="entry name" value="Peptidase_M14"/>
    <property type="match status" value="1"/>
</dbReference>
<dbReference type="InterPro" id="IPR036990">
    <property type="entry name" value="M14A-like_propep"/>
</dbReference>
<reference evidence="17" key="1">
    <citation type="submission" date="2010-12" db="EMBL/GenBank/DDBJ databases">
        <title>Cloning and molecular characterisation of two carboxypeptidases from the nematode S. carpocapsae.</title>
        <authorList>
            <person name="Nascimento G."/>
            <person name="Simoes N."/>
        </authorList>
    </citation>
    <scope>NUCLEOTIDE SEQUENCE</scope>
    <source>
        <strain evidence="17">Breton</strain>
    </source>
</reference>
<dbReference type="FunFam" id="3.40.630.10:FF:000084">
    <property type="entry name" value="Carboxypeptidase B2"/>
    <property type="match status" value="1"/>
</dbReference>
<evidence type="ECO:0000256" key="11">
    <source>
        <dbReference type="ARBA" id="ARBA00023049"/>
    </source>
</evidence>
<evidence type="ECO:0000256" key="1">
    <source>
        <dbReference type="ARBA" id="ARBA00001947"/>
    </source>
</evidence>
<evidence type="ECO:0000256" key="3">
    <source>
        <dbReference type="ARBA" id="ARBA00005988"/>
    </source>
</evidence>
<dbReference type="PROSITE" id="PS00133">
    <property type="entry name" value="CARBOXYPEPT_ZN_2"/>
    <property type="match status" value="1"/>
</dbReference>
<comment type="function">
    <text evidence="2">Extracellular metalloprotease that contributes to pathogenicity.</text>
</comment>
<evidence type="ECO:0000256" key="9">
    <source>
        <dbReference type="ARBA" id="ARBA00022833"/>
    </source>
</evidence>
<evidence type="ECO:0000256" key="10">
    <source>
        <dbReference type="ARBA" id="ARBA00023026"/>
    </source>
</evidence>
<name>F2XXF8_STECR</name>
<dbReference type="GO" id="GO:0005615">
    <property type="term" value="C:extracellular space"/>
    <property type="evidence" value="ECO:0007669"/>
    <property type="project" value="TreeGrafter"/>
</dbReference>
<organism evidence="17">
    <name type="scientific">Steinernema carpocapsae</name>
    <name type="common">Entomopathogenic nematode</name>
    <dbReference type="NCBI Taxonomy" id="34508"/>
    <lineage>
        <taxon>Eukaryota</taxon>
        <taxon>Metazoa</taxon>
        <taxon>Ecdysozoa</taxon>
        <taxon>Nematoda</taxon>
        <taxon>Chromadorea</taxon>
        <taxon>Rhabditida</taxon>
        <taxon>Tylenchina</taxon>
        <taxon>Panagrolaimomorpha</taxon>
        <taxon>Strongyloidoidea</taxon>
        <taxon>Steinernematidae</taxon>
        <taxon>Steinernema</taxon>
    </lineage>
</organism>
<dbReference type="Gene3D" id="3.30.70.340">
    <property type="entry name" value="Metallocarboxypeptidase-like"/>
    <property type="match status" value="1"/>
</dbReference>
<keyword evidence="5" id="KW-0645">Protease</keyword>
<comment type="cofactor">
    <cofactor evidence="1">
        <name>Zn(2+)</name>
        <dbReference type="ChEBI" id="CHEBI:29105"/>
    </cofactor>
</comment>
<evidence type="ECO:0000256" key="13">
    <source>
        <dbReference type="ARBA" id="ARBA00023157"/>
    </source>
</evidence>
<dbReference type="SUPFAM" id="SSF54897">
    <property type="entry name" value="Protease propeptides/inhibitors"/>
    <property type="match status" value="1"/>
</dbReference>
<dbReference type="Gene3D" id="3.40.630.10">
    <property type="entry name" value="Zn peptidases"/>
    <property type="match status" value="1"/>
</dbReference>
<evidence type="ECO:0000256" key="2">
    <source>
        <dbReference type="ARBA" id="ARBA00003091"/>
    </source>
</evidence>
<keyword evidence="11" id="KW-0482">Metalloprotease</keyword>
<dbReference type="PROSITE" id="PS52035">
    <property type="entry name" value="PEPTIDASE_M14"/>
    <property type="match status" value="1"/>
</dbReference>
<dbReference type="PANTHER" id="PTHR11705:SF143">
    <property type="entry name" value="SLL0236 PROTEIN"/>
    <property type="match status" value="1"/>
</dbReference>
<evidence type="ECO:0000256" key="4">
    <source>
        <dbReference type="ARBA" id="ARBA00022645"/>
    </source>
</evidence>
<dbReference type="PANTHER" id="PTHR11705">
    <property type="entry name" value="PROTEASE FAMILY M14 CARBOXYPEPTIDASE A,B"/>
    <property type="match status" value="1"/>
</dbReference>
<dbReference type="EMBL" id="HQ681064">
    <property type="protein sequence ID" value="ADZ30829.1"/>
    <property type="molecule type" value="mRNA"/>
</dbReference>
<evidence type="ECO:0000256" key="5">
    <source>
        <dbReference type="ARBA" id="ARBA00022670"/>
    </source>
</evidence>
<dbReference type="PRINTS" id="PR00765">
    <property type="entry name" value="CRBOXYPTASEA"/>
</dbReference>
<keyword evidence="9" id="KW-0862">Zinc</keyword>
<evidence type="ECO:0000256" key="8">
    <source>
        <dbReference type="ARBA" id="ARBA00022801"/>
    </source>
</evidence>
<dbReference type="SUPFAM" id="SSF53187">
    <property type="entry name" value="Zn-dependent exopeptidases"/>
    <property type="match status" value="1"/>
</dbReference>
<feature type="chain" id="PRO_5003289513" evidence="15">
    <location>
        <begin position="21"/>
        <end position="440"/>
    </location>
</feature>
<accession>F2XXF8</accession>
<dbReference type="SMART" id="SM00631">
    <property type="entry name" value="Zn_pept"/>
    <property type="match status" value="1"/>
</dbReference>
<dbReference type="GO" id="GO:0004181">
    <property type="term" value="F:metallocarboxypeptidase activity"/>
    <property type="evidence" value="ECO:0007669"/>
    <property type="project" value="InterPro"/>
</dbReference>
<keyword evidence="13" id="KW-1015">Disulfide bond</keyword>
<feature type="domain" description="Peptidase M14" evidence="16">
    <location>
        <begin position="137"/>
        <end position="436"/>
    </location>
</feature>
<evidence type="ECO:0000256" key="14">
    <source>
        <dbReference type="PROSITE-ProRule" id="PRU01379"/>
    </source>
</evidence>
<keyword evidence="4 17" id="KW-0121">Carboxypeptidase</keyword>
<dbReference type="AlphaFoldDB" id="F2XXF8"/>
<dbReference type="GO" id="GO:0006508">
    <property type="term" value="P:proteolysis"/>
    <property type="evidence" value="ECO:0007669"/>
    <property type="project" value="UniProtKB-KW"/>
</dbReference>
<keyword evidence="10" id="KW-0843">Virulence</keyword>
<evidence type="ECO:0000256" key="12">
    <source>
        <dbReference type="ARBA" id="ARBA00023145"/>
    </source>
</evidence>
<dbReference type="InterPro" id="IPR000834">
    <property type="entry name" value="Peptidase_M14"/>
</dbReference>
<evidence type="ECO:0000313" key="17">
    <source>
        <dbReference type="EMBL" id="ADZ30829.1"/>
    </source>
</evidence>
<keyword evidence="8" id="KW-0378">Hydrolase</keyword>
<evidence type="ECO:0000256" key="6">
    <source>
        <dbReference type="ARBA" id="ARBA00022723"/>
    </source>
</evidence>
<dbReference type="CDD" id="cd03860">
    <property type="entry name" value="M14_CP_A-B_like"/>
    <property type="match status" value="1"/>
</dbReference>
<dbReference type="GO" id="GO:0008270">
    <property type="term" value="F:zinc ion binding"/>
    <property type="evidence" value="ECO:0007669"/>
    <property type="project" value="InterPro"/>
</dbReference>
<keyword evidence="12" id="KW-0865">Zymogen</keyword>
<evidence type="ECO:0000259" key="16">
    <source>
        <dbReference type="PROSITE" id="PS52035"/>
    </source>
</evidence>
<dbReference type="InterPro" id="IPR003146">
    <property type="entry name" value="M14A_act_pep"/>
</dbReference>
<proteinExistence type="evidence at transcript level"/>